<gene>
    <name evidence="2" type="ORF">C5167_047420</name>
</gene>
<dbReference type="Proteomes" id="UP000316621">
    <property type="component" value="Chromosome 11"/>
</dbReference>
<feature type="compositionally biased region" description="Polar residues" evidence="1">
    <location>
        <begin position="48"/>
        <end position="59"/>
    </location>
</feature>
<accession>A0A4Y7LKH9</accession>
<feature type="region of interest" description="Disordered" evidence="1">
    <location>
        <begin position="48"/>
        <end position="70"/>
    </location>
</feature>
<name>A0A4Y7LKH9_PAPSO</name>
<proteinExistence type="predicted"/>
<evidence type="ECO:0000313" key="2">
    <source>
        <dbReference type="EMBL" id="RZC84635.1"/>
    </source>
</evidence>
<organism evidence="2 3">
    <name type="scientific">Papaver somniferum</name>
    <name type="common">Opium poppy</name>
    <dbReference type="NCBI Taxonomy" id="3469"/>
    <lineage>
        <taxon>Eukaryota</taxon>
        <taxon>Viridiplantae</taxon>
        <taxon>Streptophyta</taxon>
        <taxon>Embryophyta</taxon>
        <taxon>Tracheophyta</taxon>
        <taxon>Spermatophyta</taxon>
        <taxon>Magnoliopsida</taxon>
        <taxon>Ranunculales</taxon>
        <taxon>Papaveraceae</taxon>
        <taxon>Papaveroideae</taxon>
        <taxon>Papaver</taxon>
    </lineage>
</organism>
<sequence>MLRALSGHNDPYRLLAEFLKGLFNGRRDIQYGSNTAALNGVGEECYDSNSCNSSHSPRVTNKRHRDKISP</sequence>
<dbReference type="Gramene" id="RZC84635">
    <property type="protein sequence ID" value="RZC84635"/>
    <property type="gene ID" value="C5167_047420"/>
</dbReference>
<protein>
    <submittedName>
        <fullName evidence="2">Uncharacterized protein</fullName>
    </submittedName>
</protein>
<dbReference type="EMBL" id="CM010725">
    <property type="protein sequence ID" value="RZC84635.1"/>
    <property type="molecule type" value="Genomic_DNA"/>
</dbReference>
<keyword evidence="3" id="KW-1185">Reference proteome</keyword>
<reference evidence="2 3" key="1">
    <citation type="journal article" date="2018" name="Science">
        <title>The opium poppy genome and morphinan production.</title>
        <authorList>
            <person name="Guo L."/>
            <person name="Winzer T."/>
            <person name="Yang X."/>
            <person name="Li Y."/>
            <person name="Ning Z."/>
            <person name="He Z."/>
            <person name="Teodor R."/>
            <person name="Lu Y."/>
            <person name="Bowser T.A."/>
            <person name="Graham I.A."/>
            <person name="Ye K."/>
        </authorList>
    </citation>
    <scope>NUCLEOTIDE SEQUENCE [LARGE SCALE GENOMIC DNA]</scope>
    <source>
        <strain evidence="3">cv. HN1</strain>
        <tissue evidence="2">Leaves</tissue>
    </source>
</reference>
<evidence type="ECO:0000313" key="3">
    <source>
        <dbReference type="Proteomes" id="UP000316621"/>
    </source>
</evidence>
<evidence type="ECO:0000256" key="1">
    <source>
        <dbReference type="SAM" id="MobiDB-lite"/>
    </source>
</evidence>
<dbReference type="AlphaFoldDB" id="A0A4Y7LKH9"/>
<feature type="compositionally biased region" description="Basic residues" evidence="1">
    <location>
        <begin position="60"/>
        <end position="70"/>
    </location>
</feature>